<evidence type="ECO:0000256" key="2">
    <source>
        <dbReference type="ARBA" id="ARBA00004406"/>
    </source>
</evidence>
<evidence type="ECO:0000313" key="20">
    <source>
        <dbReference type="EMBL" id="KAK7113260.1"/>
    </source>
</evidence>
<dbReference type="FunFam" id="1.25.40.1030:FF:000011">
    <property type="entry name" value="SEC31 homolog B, COPII coat complex component"/>
    <property type="match status" value="1"/>
</dbReference>
<keyword evidence="10" id="KW-0653">Protein transport</keyword>
<dbReference type="Pfam" id="PF07304">
    <property type="entry name" value="SRA1"/>
    <property type="match status" value="1"/>
</dbReference>
<keyword evidence="6 17" id="KW-0853">WD repeat</keyword>
<evidence type="ECO:0000259" key="19">
    <source>
        <dbReference type="Pfam" id="PF07304"/>
    </source>
</evidence>
<evidence type="ECO:0000256" key="5">
    <source>
        <dbReference type="ARBA" id="ARBA00022490"/>
    </source>
</evidence>
<evidence type="ECO:0000256" key="12">
    <source>
        <dbReference type="ARBA" id="ARBA00023329"/>
    </source>
</evidence>
<dbReference type="PROSITE" id="PS50082">
    <property type="entry name" value="WD_REPEATS_2"/>
    <property type="match status" value="2"/>
</dbReference>
<dbReference type="GO" id="GO:0005198">
    <property type="term" value="F:structural molecule activity"/>
    <property type="evidence" value="ECO:0007669"/>
    <property type="project" value="TreeGrafter"/>
</dbReference>
<proteinExistence type="inferred from homology"/>
<sequence length="1255" mass="135921">MRVKEIERTANVAWSPETQYPIYIVAGTAAQQLDATFSTSAALEIYSLNLAEATLEMPLVSSLPSQCRFHQVVWGAFGSDTDESGMASGTIVGGGENGSVLVYSAEKMIAGASDCSLLELTKHTGAVKALDFNPFQKNLLASGASDSEIYIWDLNKAENPMTPGQKSQPPEEVSCIAWNKQVQHILASNFAARCVVWDLRKSEPIIKVSDSMSRIKANKVAWHPEVATQLCLSSADDHTPVIQIWDLRYATSPLKVLENHTRGILSVAWCQRDPDLLMSCGKDNRILCWNPNSNTQGGEVVYELPTNNQWSFDVQWCPRNPGLISSSTFDGHIGVFSLMGGGHPIQPSNKVAESFNTDSFLQGPVPSQIPHEEEKVMPLQKPPKWIRKPVGATFAFGGKLVTFECPPSNPQQGNVSRVVRISQVVTETELVTRSDHLQQALTGGQYTEFCALKAANSPDAMQENIWNFLRVNFENEPRSRFLQLLGYDQNELAKKVAEVTGTDIAQPLSPGVDAQELAQKMSQLSAGDSSFNAFSLSGQASPNVDSKTPDSRDELSEGSAAFDEIAGTQGKESGLQTPLVIPTENTDKSGLMAQALLMGNFEAAVEMCLAENKMAEAILLAIAGGPELLLRTQKKYFQRNKSNLGRLISSVVTHDWSHIVETCELDNWKEALAVILTYSQPDEFAQLCDTLAARLENERNGELSLYASLCYICSGNLTLLVENWARNTNNNNTPLALQDLVEKVMVLRRAVELSRGQTSESGDALAERLSQYAGLLAAQGSLSTANNYLQNDTNDARLAILQDRLYWALGRSNNVSAPSFPFQFVDILPQGGQAQRQPQQPTSRAGYQQKKSGVAAGRAGSYQTTAGTFQTTTTPAPSYYSQPTMYTPAVNGVNNTTSTYTPQPVSTPSTGVASKGPLSHKYPTPSYMQGGTSMMQGDSGYLQGGASMMHPDPGYSAPNMYSSNFSNPQPQPQPPQPFYPSSGNAAAYNPAVSSPGGPYAGVPPPSGPSGPLCASYQDRKADCAWNDPPTVHESAKKSKPATTYDPQQAAITSPIFGSSQPEQPPPGAPMNYGNYGNYGNIYNPQEHQAAPQQPPSIPSYNPPPASNSYNPLPAGTLTPASTQPSHTPKPAEPEPPAPVVKGPVPTEHKVLEDVFNGLLTLCSQRATNAQMKRKLEDVARKLEILYDKLRAGVLSQSVLEGLHQMVQTIQQYNYPAGLEVHKGLVSHGNFSEISAFMPALKVLVQIAHQLQAYVQ</sequence>
<dbReference type="SUPFAM" id="SSF50978">
    <property type="entry name" value="WD40 repeat-like"/>
    <property type="match status" value="1"/>
</dbReference>
<feature type="compositionally biased region" description="Pro residues" evidence="18">
    <location>
        <begin position="969"/>
        <end position="978"/>
    </location>
</feature>
<dbReference type="SMART" id="SM00320">
    <property type="entry name" value="WD40"/>
    <property type="match status" value="5"/>
</dbReference>
<dbReference type="Gene3D" id="1.25.40.1030">
    <property type="match status" value="1"/>
</dbReference>
<evidence type="ECO:0000256" key="11">
    <source>
        <dbReference type="ARBA" id="ARBA00023136"/>
    </source>
</evidence>
<feature type="region of interest" description="Disordered" evidence="18">
    <location>
        <begin position="1024"/>
        <end position="1139"/>
    </location>
</feature>
<evidence type="ECO:0000256" key="1">
    <source>
        <dbReference type="ARBA" id="ARBA00004180"/>
    </source>
</evidence>
<dbReference type="InterPro" id="IPR015943">
    <property type="entry name" value="WD40/YVTN_repeat-like_dom_sf"/>
</dbReference>
<feature type="compositionally biased region" description="Polar residues" evidence="18">
    <location>
        <begin position="537"/>
        <end position="546"/>
    </location>
</feature>
<organism evidence="20 21">
    <name type="scientific">Littorina saxatilis</name>
    <dbReference type="NCBI Taxonomy" id="31220"/>
    <lineage>
        <taxon>Eukaryota</taxon>
        <taxon>Metazoa</taxon>
        <taxon>Spiralia</taxon>
        <taxon>Lophotrochozoa</taxon>
        <taxon>Mollusca</taxon>
        <taxon>Gastropoda</taxon>
        <taxon>Caenogastropoda</taxon>
        <taxon>Littorinimorpha</taxon>
        <taxon>Littorinoidea</taxon>
        <taxon>Littorinidae</taxon>
        <taxon>Littorina</taxon>
    </lineage>
</organism>
<dbReference type="PROSITE" id="PS00678">
    <property type="entry name" value="WD_REPEATS_1"/>
    <property type="match status" value="1"/>
</dbReference>
<feature type="repeat" description="WD" evidence="17">
    <location>
        <begin position="257"/>
        <end position="290"/>
    </location>
</feature>
<dbReference type="InterPro" id="IPR036322">
    <property type="entry name" value="WD40_repeat_dom_sf"/>
</dbReference>
<dbReference type="GO" id="GO:0007029">
    <property type="term" value="P:endoplasmic reticulum organization"/>
    <property type="evidence" value="ECO:0007669"/>
    <property type="project" value="TreeGrafter"/>
</dbReference>
<evidence type="ECO:0000313" key="21">
    <source>
        <dbReference type="Proteomes" id="UP001374579"/>
    </source>
</evidence>
<dbReference type="InterPro" id="IPR009917">
    <property type="entry name" value="SRA1/Sec31"/>
</dbReference>
<feature type="region of interest" description="Disordered" evidence="18">
    <location>
        <begin position="895"/>
        <end position="990"/>
    </location>
</feature>
<keyword evidence="12" id="KW-0968">Cytoplasmic vesicle</keyword>
<comment type="caution">
    <text evidence="20">The sequence shown here is derived from an EMBL/GenBank/DDBJ whole genome shotgun (WGS) entry which is preliminary data.</text>
</comment>
<evidence type="ECO:0000256" key="13">
    <source>
        <dbReference type="ARBA" id="ARBA00025471"/>
    </source>
</evidence>
<name>A0AAN9C2N4_9CAEN</name>
<dbReference type="InterPro" id="IPR040251">
    <property type="entry name" value="SEC31-like"/>
</dbReference>
<evidence type="ECO:0000256" key="4">
    <source>
        <dbReference type="ARBA" id="ARBA00022448"/>
    </source>
</evidence>
<feature type="repeat" description="WD" evidence="17">
    <location>
        <begin position="120"/>
        <end position="162"/>
    </location>
</feature>
<evidence type="ECO:0000256" key="14">
    <source>
        <dbReference type="ARBA" id="ARBA00039468"/>
    </source>
</evidence>
<comment type="subcellular location">
    <subcellularLocation>
        <location evidence="1">Cytoplasmic vesicle membrane</location>
        <topology evidence="1">Peripheral membrane protein</topology>
        <orientation evidence="1">Cytoplasmic side</orientation>
    </subcellularLocation>
    <subcellularLocation>
        <location evidence="2">Endoplasmic reticulum membrane</location>
        <topology evidence="2">Peripheral membrane protein</topology>
    </subcellularLocation>
</comment>
<dbReference type="PANTHER" id="PTHR13923:SF11">
    <property type="entry name" value="SECRETORY 31, ISOFORM D"/>
    <property type="match status" value="1"/>
</dbReference>
<feature type="compositionally biased region" description="Polar residues" evidence="18">
    <location>
        <begin position="1040"/>
        <end position="1061"/>
    </location>
</feature>
<keyword evidence="21" id="KW-1185">Reference proteome</keyword>
<evidence type="ECO:0000256" key="6">
    <source>
        <dbReference type="ARBA" id="ARBA00022574"/>
    </source>
</evidence>
<keyword evidence="4" id="KW-0813">Transport</keyword>
<evidence type="ECO:0000256" key="16">
    <source>
        <dbReference type="ARBA" id="ARBA00043112"/>
    </source>
</evidence>
<gene>
    <name evidence="20" type="ORF">V1264_012575</name>
</gene>
<dbReference type="Gene3D" id="2.130.10.10">
    <property type="entry name" value="YVTN repeat-like/Quinoprotein amine dehydrogenase"/>
    <property type="match status" value="1"/>
</dbReference>
<keyword evidence="7" id="KW-0677">Repeat</keyword>
<dbReference type="FunFam" id="2.130.10.10:FF:000009">
    <property type="entry name" value="Protein transport protein Sec31A isoform A"/>
    <property type="match status" value="1"/>
</dbReference>
<evidence type="ECO:0000256" key="8">
    <source>
        <dbReference type="ARBA" id="ARBA00022824"/>
    </source>
</evidence>
<feature type="compositionally biased region" description="Low complexity" evidence="18">
    <location>
        <begin position="1069"/>
        <end position="1091"/>
    </location>
</feature>
<dbReference type="Gene3D" id="1.20.940.10">
    <property type="entry name" value="Functional domain of the splicing factor Prp18"/>
    <property type="match status" value="1"/>
</dbReference>
<evidence type="ECO:0000256" key="9">
    <source>
        <dbReference type="ARBA" id="ARBA00022892"/>
    </source>
</evidence>
<reference evidence="20 21" key="1">
    <citation type="submission" date="2024-02" db="EMBL/GenBank/DDBJ databases">
        <title>Chromosome-scale genome assembly of the rough periwinkle Littorina saxatilis.</title>
        <authorList>
            <person name="De Jode A."/>
            <person name="Faria R."/>
            <person name="Formenti G."/>
            <person name="Sims Y."/>
            <person name="Smith T.P."/>
            <person name="Tracey A."/>
            <person name="Wood J.M.D."/>
            <person name="Zagrodzka Z.B."/>
            <person name="Johannesson K."/>
            <person name="Butlin R.K."/>
            <person name="Leder E.H."/>
        </authorList>
    </citation>
    <scope>NUCLEOTIDE SEQUENCE [LARGE SCALE GENOMIC DNA]</scope>
    <source>
        <strain evidence="20">Snail1</strain>
        <tissue evidence="20">Muscle</tissue>
    </source>
</reference>
<keyword evidence="8" id="KW-0256">Endoplasmic reticulum</keyword>
<dbReference type="EMBL" id="JBAMIC010000002">
    <property type="protein sequence ID" value="KAK7113260.1"/>
    <property type="molecule type" value="Genomic_DNA"/>
</dbReference>
<accession>A0AAN9C2N4</accession>
<dbReference type="GO" id="GO:0015031">
    <property type="term" value="P:protein transport"/>
    <property type="evidence" value="ECO:0007669"/>
    <property type="project" value="UniProtKB-KW"/>
</dbReference>
<dbReference type="GO" id="GO:0090110">
    <property type="term" value="P:COPII-coated vesicle cargo loading"/>
    <property type="evidence" value="ECO:0007669"/>
    <property type="project" value="TreeGrafter"/>
</dbReference>
<dbReference type="GO" id="GO:0005789">
    <property type="term" value="C:endoplasmic reticulum membrane"/>
    <property type="evidence" value="ECO:0007669"/>
    <property type="project" value="UniProtKB-SubCell"/>
</dbReference>
<evidence type="ECO:0000256" key="18">
    <source>
        <dbReference type="SAM" id="MobiDB-lite"/>
    </source>
</evidence>
<dbReference type="AlphaFoldDB" id="A0AAN9C2N4"/>
<evidence type="ECO:0000256" key="3">
    <source>
        <dbReference type="ARBA" id="ARBA00009358"/>
    </source>
</evidence>
<keyword evidence="9" id="KW-0931">ER-Golgi transport</keyword>
<comment type="similarity">
    <text evidence="3">Belongs to the WD repeat SEC31 family.</text>
</comment>
<dbReference type="InterPro" id="IPR019775">
    <property type="entry name" value="WD40_repeat_CS"/>
</dbReference>
<evidence type="ECO:0000256" key="7">
    <source>
        <dbReference type="ARBA" id="ARBA00022737"/>
    </source>
</evidence>
<dbReference type="InterPro" id="IPR001680">
    <property type="entry name" value="WD40_rpt"/>
</dbReference>
<keyword evidence="5" id="KW-0963">Cytoplasm</keyword>
<keyword evidence="11" id="KW-0472">Membrane</keyword>
<feature type="domain" description="SRA1/Sec31" evidence="19">
    <location>
        <begin position="1119"/>
        <end position="1250"/>
    </location>
</feature>
<feature type="region of interest" description="Disordered" evidence="18">
    <location>
        <begin position="537"/>
        <end position="556"/>
    </location>
</feature>
<dbReference type="PROSITE" id="PS50294">
    <property type="entry name" value="WD_REPEATS_REGION"/>
    <property type="match status" value="1"/>
</dbReference>
<evidence type="ECO:0000256" key="15">
    <source>
        <dbReference type="ARBA" id="ARBA00041470"/>
    </source>
</evidence>
<evidence type="ECO:0000256" key="10">
    <source>
        <dbReference type="ARBA" id="ARBA00022927"/>
    </source>
</evidence>
<feature type="region of interest" description="Disordered" evidence="18">
    <location>
        <begin position="832"/>
        <end position="859"/>
    </location>
</feature>
<dbReference type="PANTHER" id="PTHR13923">
    <property type="entry name" value="SEC31-RELATED PROTEIN"/>
    <property type="match status" value="1"/>
</dbReference>
<protein>
    <recommendedName>
        <fullName evidence="14">Protein transport protein Sec31A</fullName>
    </recommendedName>
    <alternativeName>
        <fullName evidence="16">SEC31-like protein 1</fullName>
    </alternativeName>
    <alternativeName>
        <fullName evidence="15">SEC31-related protein A</fullName>
    </alternativeName>
</protein>
<dbReference type="GO" id="GO:0070971">
    <property type="term" value="C:endoplasmic reticulum exit site"/>
    <property type="evidence" value="ECO:0007669"/>
    <property type="project" value="TreeGrafter"/>
</dbReference>
<comment type="function">
    <text evidence="13">Component of the coat protein complex II (COPII) which promotes the formation of transport vesicles from the endoplasmic reticulum (ER). The coat has two main functions, the physical deformation of the endoplasmic reticulum membrane into vesicles and the selection of cargo molecules.</text>
</comment>
<feature type="compositionally biased region" description="Polar residues" evidence="18">
    <location>
        <begin position="895"/>
        <end position="912"/>
    </location>
</feature>
<evidence type="ECO:0000256" key="17">
    <source>
        <dbReference type="PROSITE-ProRule" id="PRU00221"/>
    </source>
</evidence>
<feature type="compositionally biased region" description="Pro residues" evidence="18">
    <location>
        <begin position="1092"/>
        <end position="1105"/>
    </location>
</feature>
<feature type="compositionally biased region" description="Polar residues" evidence="18">
    <location>
        <begin position="926"/>
        <end position="936"/>
    </location>
</feature>
<feature type="compositionally biased region" description="Low complexity" evidence="18">
    <location>
        <begin position="832"/>
        <end position="841"/>
    </location>
</feature>
<feature type="compositionally biased region" description="Polar residues" evidence="18">
    <location>
        <begin position="842"/>
        <end position="851"/>
    </location>
</feature>
<dbReference type="FunFam" id="1.20.940.10:FF:000001">
    <property type="entry name" value="Protein transport protein Sec31A isoform A"/>
    <property type="match status" value="1"/>
</dbReference>
<dbReference type="Proteomes" id="UP001374579">
    <property type="component" value="Unassembled WGS sequence"/>
</dbReference>
<dbReference type="Pfam" id="PF00400">
    <property type="entry name" value="WD40"/>
    <property type="match status" value="2"/>
</dbReference>
<dbReference type="GO" id="GO:0030127">
    <property type="term" value="C:COPII vesicle coat"/>
    <property type="evidence" value="ECO:0007669"/>
    <property type="project" value="TreeGrafter"/>
</dbReference>